<evidence type="ECO:0000256" key="3">
    <source>
        <dbReference type="ARBA" id="ARBA00022576"/>
    </source>
</evidence>
<evidence type="ECO:0000256" key="8">
    <source>
        <dbReference type="ARBA" id="ARBA00023163"/>
    </source>
</evidence>
<dbReference type="InterPro" id="IPR015422">
    <property type="entry name" value="PyrdxlP-dep_Trfase_small"/>
</dbReference>
<evidence type="ECO:0000256" key="1">
    <source>
        <dbReference type="ARBA" id="ARBA00001933"/>
    </source>
</evidence>
<evidence type="ECO:0000256" key="6">
    <source>
        <dbReference type="ARBA" id="ARBA00023015"/>
    </source>
</evidence>
<dbReference type="PROSITE" id="PS50949">
    <property type="entry name" value="HTH_GNTR"/>
    <property type="match status" value="1"/>
</dbReference>
<sequence>MITGAPQPSSTERMNNLWELDRTSTKPLYKQIADELEQKIAYGEFPAGSLLPSERKLADQLGVNRSTVVLAYSELRSLGILESRLGSGTWVSVTKWGVTPKHTPNWHRYAEGGSFLPSPPFLRRIREALELDPSMIDFAGGELAAELSPLEELHTIMSEKLPLMYLGYDNPQGYEPLRDTLVSFLREYRGIHTAASSILITSGSQQSLYLITQCLLSPGDAVAIEDPSYCYSLPMFQSAGLRLFRLPVDEQGIHPDDLYELYHKHRIKMIFLNPNFQNPTGALLSPERRERLLHIAGELGLPIVEDDPFSMTAYDGTPAPSLKSADRAGSVLYIGSFSKMAASGLRVGWMVAPHSIVKRLSDARQQMDFGLSVVPQQVAAQFLNSRYFLPHIDRLRSRLRHKRNLTIAALERELPGMIRWRHPEGGLHLWCTIAPEVNDGKLLEACIQRGMVFVPGSVYGSASGHVRLTYGRANTEDIPEGISRFAAALRSVLN</sequence>
<dbReference type="PRINTS" id="PR00035">
    <property type="entry name" value="HTHGNTR"/>
</dbReference>
<proteinExistence type="inferred from homology"/>
<dbReference type="GO" id="GO:0030170">
    <property type="term" value="F:pyridoxal phosphate binding"/>
    <property type="evidence" value="ECO:0007669"/>
    <property type="project" value="InterPro"/>
</dbReference>
<dbReference type="SUPFAM" id="SSF46785">
    <property type="entry name" value="Winged helix' DNA-binding domain"/>
    <property type="match status" value="1"/>
</dbReference>
<dbReference type="Pfam" id="PF00155">
    <property type="entry name" value="Aminotran_1_2"/>
    <property type="match status" value="1"/>
</dbReference>
<evidence type="ECO:0000313" key="10">
    <source>
        <dbReference type="EMBL" id="ANY72011.1"/>
    </source>
</evidence>
<feature type="domain" description="HTH gntR-type" evidence="9">
    <location>
        <begin position="26"/>
        <end position="94"/>
    </location>
</feature>
<reference evidence="10" key="1">
    <citation type="submission" date="2016-08" db="EMBL/GenBank/DDBJ databases">
        <title>Complete Genome Seqeunce of Paenibacillus sp. nov. IHBB 9852 from high altitute lake of Indian trans-Himalayas.</title>
        <authorList>
            <person name="Kiran S."/>
            <person name="Swarnkar M.K."/>
            <person name="Rana A."/>
            <person name="Tewari R."/>
            <person name="Gulati A."/>
        </authorList>
    </citation>
    <scope>NUCLEOTIDE SEQUENCE [LARGE SCALE GENOMIC DNA]</scope>
    <source>
        <strain evidence="10">IHBB 9852</strain>
    </source>
</reference>
<keyword evidence="3" id="KW-0032">Aminotransferase</keyword>
<keyword evidence="4" id="KW-0808">Transferase</keyword>
<organism evidence="10">
    <name type="scientific">Paenibacillus ihbetae</name>
    <dbReference type="NCBI Taxonomy" id="1870820"/>
    <lineage>
        <taxon>Bacteria</taxon>
        <taxon>Bacillati</taxon>
        <taxon>Bacillota</taxon>
        <taxon>Bacilli</taxon>
        <taxon>Bacillales</taxon>
        <taxon>Paenibacillaceae</taxon>
        <taxon>Paenibacillus</taxon>
    </lineage>
</organism>
<dbReference type="GO" id="GO:0003700">
    <property type="term" value="F:DNA-binding transcription factor activity"/>
    <property type="evidence" value="ECO:0007669"/>
    <property type="project" value="InterPro"/>
</dbReference>
<keyword evidence="8" id="KW-0804">Transcription</keyword>
<dbReference type="SUPFAM" id="SSF53383">
    <property type="entry name" value="PLP-dependent transferases"/>
    <property type="match status" value="1"/>
</dbReference>
<comment type="cofactor">
    <cofactor evidence="1">
        <name>pyridoxal 5'-phosphate</name>
        <dbReference type="ChEBI" id="CHEBI:597326"/>
    </cofactor>
</comment>
<dbReference type="PANTHER" id="PTHR46577:SF1">
    <property type="entry name" value="HTH-TYPE TRANSCRIPTIONAL REGULATORY PROTEIN GABR"/>
    <property type="match status" value="1"/>
</dbReference>
<dbReference type="InterPro" id="IPR004839">
    <property type="entry name" value="Aminotransferase_I/II_large"/>
</dbReference>
<dbReference type="InterPro" id="IPR015421">
    <property type="entry name" value="PyrdxlP-dep_Trfase_major"/>
</dbReference>
<dbReference type="PANTHER" id="PTHR46577">
    <property type="entry name" value="HTH-TYPE TRANSCRIPTIONAL REGULATORY PROTEIN GABR"/>
    <property type="match status" value="1"/>
</dbReference>
<dbReference type="GO" id="GO:0008483">
    <property type="term" value="F:transaminase activity"/>
    <property type="evidence" value="ECO:0007669"/>
    <property type="project" value="UniProtKB-KW"/>
</dbReference>
<evidence type="ECO:0000256" key="4">
    <source>
        <dbReference type="ARBA" id="ARBA00022679"/>
    </source>
</evidence>
<evidence type="ECO:0000256" key="2">
    <source>
        <dbReference type="ARBA" id="ARBA00005384"/>
    </source>
</evidence>
<dbReference type="AlphaFoldDB" id="A0A1B2DWC9"/>
<dbReference type="CDD" id="cd00609">
    <property type="entry name" value="AAT_like"/>
    <property type="match status" value="1"/>
</dbReference>
<protein>
    <submittedName>
        <fullName evidence="10">GntR family transcriptional regulator</fullName>
    </submittedName>
</protein>
<comment type="similarity">
    <text evidence="2">In the C-terminal section; belongs to the class-I pyridoxal-phosphate-dependent aminotransferase family.</text>
</comment>
<dbReference type="EMBL" id="CP016809">
    <property type="protein sequence ID" value="ANY72011.1"/>
    <property type="molecule type" value="Genomic_DNA"/>
</dbReference>
<dbReference type="SMART" id="SM00345">
    <property type="entry name" value="HTH_GNTR"/>
    <property type="match status" value="1"/>
</dbReference>
<dbReference type="Gene3D" id="1.10.10.10">
    <property type="entry name" value="Winged helix-like DNA-binding domain superfamily/Winged helix DNA-binding domain"/>
    <property type="match status" value="1"/>
</dbReference>
<dbReference type="KEGG" id="pib:BBD41_05070"/>
<accession>A0A1B2DWC9</accession>
<evidence type="ECO:0000256" key="5">
    <source>
        <dbReference type="ARBA" id="ARBA00022898"/>
    </source>
</evidence>
<gene>
    <name evidence="10" type="ORF">BBD41_05070</name>
</gene>
<dbReference type="InterPro" id="IPR051446">
    <property type="entry name" value="HTH_trans_reg/aminotransferase"/>
</dbReference>
<name>A0A1B2DWC9_9BACL</name>
<dbReference type="InterPro" id="IPR036390">
    <property type="entry name" value="WH_DNA-bd_sf"/>
</dbReference>
<keyword evidence="5" id="KW-0663">Pyridoxal phosphate</keyword>
<dbReference type="FunFam" id="3.40.640.10:FF:000023">
    <property type="entry name" value="Transcriptional regulator, GntR family"/>
    <property type="match status" value="1"/>
</dbReference>
<keyword evidence="7" id="KW-0238">DNA-binding</keyword>
<dbReference type="CDD" id="cd07377">
    <property type="entry name" value="WHTH_GntR"/>
    <property type="match status" value="1"/>
</dbReference>
<evidence type="ECO:0000259" key="9">
    <source>
        <dbReference type="PROSITE" id="PS50949"/>
    </source>
</evidence>
<dbReference type="InterPro" id="IPR036388">
    <property type="entry name" value="WH-like_DNA-bd_sf"/>
</dbReference>
<dbReference type="InterPro" id="IPR000524">
    <property type="entry name" value="Tscrpt_reg_HTH_GntR"/>
</dbReference>
<dbReference type="GO" id="GO:0003677">
    <property type="term" value="F:DNA binding"/>
    <property type="evidence" value="ECO:0007669"/>
    <property type="project" value="UniProtKB-KW"/>
</dbReference>
<dbReference type="Gene3D" id="3.90.1150.10">
    <property type="entry name" value="Aspartate Aminotransferase, domain 1"/>
    <property type="match status" value="1"/>
</dbReference>
<dbReference type="InterPro" id="IPR015424">
    <property type="entry name" value="PyrdxlP-dep_Trfase"/>
</dbReference>
<dbReference type="Pfam" id="PF00392">
    <property type="entry name" value="GntR"/>
    <property type="match status" value="1"/>
</dbReference>
<evidence type="ECO:0000256" key="7">
    <source>
        <dbReference type="ARBA" id="ARBA00023125"/>
    </source>
</evidence>
<dbReference type="Gene3D" id="3.40.640.10">
    <property type="entry name" value="Type I PLP-dependent aspartate aminotransferase-like (Major domain)"/>
    <property type="match status" value="1"/>
</dbReference>
<keyword evidence="6" id="KW-0805">Transcription regulation</keyword>